<sequence length="71" mass="7716">MTELSERQTWLDDAAQQARERIASLYREGLESLDKKQHDNSSAVPPVLSLAVPAAAPGPETHEVDQFGGSL</sequence>
<proteinExistence type="predicted"/>
<evidence type="ECO:0000313" key="2">
    <source>
        <dbReference type="Proteomes" id="UP000199682"/>
    </source>
</evidence>
<dbReference type="AlphaFoldDB" id="A0A1G8YC51"/>
<evidence type="ECO:0000313" key="1">
    <source>
        <dbReference type="EMBL" id="SDK00432.1"/>
    </source>
</evidence>
<reference evidence="2" key="1">
    <citation type="submission" date="2016-10" db="EMBL/GenBank/DDBJ databases">
        <authorList>
            <person name="Varghese N."/>
            <person name="Submissions S."/>
        </authorList>
    </citation>
    <scope>NUCLEOTIDE SEQUENCE [LARGE SCALE GENOMIC DNA]</scope>
    <source>
        <strain evidence="2">DSM 44796</strain>
    </source>
</reference>
<organism evidence="1 2">
    <name type="scientific">Lentzea albidocapillata subsp. violacea</name>
    <dbReference type="NCBI Taxonomy" id="128104"/>
    <lineage>
        <taxon>Bacteria</taxon>
        <taxon>Bacillati</taxon>
        <taxon>Actinomycetota</taxon>
        <taxon>Actinomycetes</taxon>
        <taxon>Pseudonocardiales</taxon>
        <taxon>Pseudonocardiaceae</taxon>
        <taxon>Lentzea</taxon>
    </lineage>
</organism>
<dbReference type="Proteomes" id="UP000199682">
    <property type="component" value="Unassembled WGS sequence"/>
</dbReference>
<accession>A0A1G8YC51</accession>
<gene>
    <name evidence="1" type="ORF">SAMN04488074_1046</name>
</gene>
<protein>
    <submittedName>
        <fullName evidence="1">Uncharacterized protein</fullName>
    </submittedName>
</protein>
<name>A0A1G8YC51_9PSEU</name>
<dbReference type="EMBL" id="FNET01000004">
    <property type="protein sequence ID" value="SDK00432.1"/>
    <property type="molecule type" value="Genomic_DNA"/>
</dbReference>
<dbReference type="RefSeq" id="WP_090005652.1">
    <property type="nucleotide sequence ID" value="NZ_FNET01000004.1"/>
</dbReference>